<evidence type="ECO:0000313" key="2">
    <source>
        <dbReference type="EMBL" id="GBM63418.1"/>
    </source>
</evidence>
<gene>
    <name evidence="2" type="ORF">AVEN_242198_1</name>
</gene>
<reference evidence="2 3" key="1">
    <citation type="journal article" date="2019" name="Sci. Rep.">
        <title>Orb-weaving spider Araneus ventricosus genome elucidates the spidroin gene catalogue.</title>
        <authorList>
            <person name="Kono N."/>
            <person name="Nakamura H."/>
            <person name="Ohtoshi R."/>
            <person name="Moran D.A.P."/>
            <person name="Shinohara A."/>
            <person name="Yoshida Y."/>
            <person name="Fujiwara M."/>
            <person name="Mori M."/>
            <person name="Tomita M."/>
            <person name="Arakawa K."/>
        </authorList>
    </citation>
    <scope>NUCLEOTIDE SEQUENCE [LARGE SCALE GENOMIC DNA]</scope>
</reference>
<feature type="region of interest" description="Disordered" evidence="1">
    <location>
        <begin position="1"/>
        <end position="41"/>
    </location>
</feature>
<organism evidence="2 3">
    <name type="scientific">Araneus ventricosus</name>
    <name type="common">Orbweaver spider</name>
    <name type="synonym">Epeira ventricosa</name>
    <dbReference type="NCBI Taxonomy" id="182803"/>
    <lineage>
        <taxon>Eukaryota</taxon>
        <taxon>Metazoa</taxon>
        <taxon>Ecdysozoa</taxon>
        <taxon>Arthropoda</taxon>
        <taxon>Chelicerata</taxon>
        <taxon>Arachnida</taxon>
        <taxon>Araneae</taxon>
        <taxon>Araneomorphae</taxon>
        <taxon>Entelegynae</taxon>
        <taxon>Araneoidea</taxon>
        <taxon>Araneidae</taxon>
        <taxon>Araneus</taxon>
    </lineage>
</organism>
<sequence length="106" mass="12450">MEKVYLPPHGKMRDENANAKKKGSRGRHNPNKMIAQEGKERDHETCTRLCRNLLNVVLLSNKHTFTFQLEVKLYRHRPQAFEALMEDLQQEDAAFTRKMSLKDLDI</sequence>
<dbReference type="Proteomes" id="UP000499080">
    <property type="component" value="Unassembled WGS sequence"/>
</dbReference>
<accession>A0A4Y2HDR4</accession>
<comment type="caution">
    <text evidence="2">The sequence shown here is derived from an EMBL/GenBank/DDBJ whole genome shotgun (WGS) entry which is preliminary data.</text>
</comment>
<dbReference type="EMBL" id="BGPR01102530">
    <property type="protein sequence ID" value="GBM63418.1"/>
    <property type="molecule type" value="Genomic_DNA"/>
</dbReference>
<dbReference type="AlphaFoldDB" id="A0A4Y2HDR4"/>
<proteinExistence type="predicted"/>
<evidence type="ECO:0000313" key="3">
    <source>
        <dbReference type="Proteomes" id="UP000499080"/>
    </source>
</evidence>
<keyword evidence="3" id="KW-1185">Reference proteome</keyword>
<protein>
    <submittedName>
        <fullName evidence="2">Uncharacterized protein</fullName>
    </submittedName>
</protein>
<evidence type="ECO:0000256" key="1">
    <source>
        <dbReference type="SAM" id="MobiDB-lite"/>
    </source>
</evidence>
<feature type="compositionally biased region" description="Basic residues" evidence="1">
    <location>
        <begin position="19"/>
        <end position="30"/>
    </location>
</feature>
<name>A0A4Y2HDR4_ARAVE</name>